<organism evidence="1 2">
    <name type="scientific">[Phormidium ambiguum] IAM M-71</name>
    <dbReference type="NCBI Taxonomy" id="454136"/>
    <lineage>
        <taxon>Bacteria</taxon>
        <taxon>Bacillati</taxon>
        <taxon>Cyanobacteriota</taxon>
        <taxon>Cyanophyceae</taxon>
        <taxon>Oscillatoriophycideae</taxon>
        <taxon>Aerosakkonematales</taxon>
        <taxon>Aerosakkonemataceae</taxon>
        <taxon>Floridanema</taxon>
    </lineage>
</organism>
<accession>A0A1U7IPC7</accession>
<evidence type="ECO:0000313" key="1">
    <source>
        <dbReference type="EMBL" id="OKH39109.1"/>
    </source>
</evidence>
<gene>
    <name evidence="1" type="ORF">NIES2119_08245</name>
</gene>
<dbReference type="AlphaFoldDB" id="A0A1U7IPC7"/>
<protein>
    <recommendedName>
        <fullName evidence="3">NifX-associated nitrogen fixation protein</fullName>
    </recommendedName>
</protein>
<name>A0A1U7IPC7_9CYAN</name>
<dbReference type="PIRSF" id="PIRSF005788">
    <property type="entry name" value="NifK"/>
    <property type="match status" value="1"/>
</dbReference>
<reference evidence="1 2" key="1">
    <citation type="submission" date="2016-11" db="EMBL/GenBank/DDBJ databases">
        <title>Draft Genome Sequences of Nine Cyanobacterial Strains from Diverse Habitats.</title>
        <authorList>
            <person name="Zhu T."/>
            <person name="Hou S."/>
            <person name="Lu X."/>
            <person name="Hess W.R."/>
        </authorList>
    </citation>
    <scope>NUCLEOTIDE SEQUENCE [LARGE SCALE GENOMIC DNA]</scope>
    <source>
        <strain evidence="1 2">IAM M-71</strain>
    </source>
</reference>
<sequence>MNTTETIAITEPNTKELVASPFAKALVQQIRANDPYGTFRNWSDELLLKPFVVTRAQKKAISVEGEVDPITKGRIMAFYRAIAARIEQQTGQLSQVIVDLSHEGFGWALVFSGRLLIVSRTLRDAQRFGFDSLEKLIAEGEKLANAGIDLATKHAEVCKL</sequence>
<dbReference type="RefSeq" id="WP_073592971.1">
    <property type="nucleotide sequence ID" value="NZ_MRCE01000006.1"/>
</dbReference>
<dbReference type="NCBIfam" id="TIGR02935">
    <property type="entry name" value="NifX-associated nitrogen fixation protein"/>
    <property type="match status" value="1"/>
</dbReference>
<evidence type="ECO:0000313" key="2">
    <source>
        <dbReference type="Proteomes" id="UP000185860"/>
    </source>
</evidence>
<dbReference type="OrthoDB" id="9808545at2"/>
<proteinExistence type="predicted"/>
<evidence type="ECO:0008006" key="3">
    <source>
        <dbReference type="Google" id="ProtNLM"/>
    </source>
</evidence>
<dbReference type="Pfam" id="PF03270">
    <property type="entry name" value="DUF269"/>
    <property type="match status" value="1"/>
</dbReference>
<dbReference type="InterPro" id="IPR004952">
    <property type="entry name" value="NifX-assoc_nitrogen_fix"/>
</dbReference>
<dbReference type="Proteomes" id="UP000185860">
    <property type="component" value="Unassembled WGS sequence"/>
</dbReference>
<dbReference type="STRING" id="454136.NIES2119_08245"/>
<dbReference type="EMBL" id="MRCE01000006">
    <property type="protein sequence ID" value="OKH39109.1"/>
    <property type="molecule type" value="Genomic_DNA"/>
</dbReference>
<dbReference type="Gene3D" id="1.10.3100.20">
    <property type="entry name" value="Protein of unknown function DUF269"/>
    <property type="match status" value="1"/>
</dbReference>
<comment type="caution">
    <text evidence="1">The sequence shown here is derived from an EMBL/GenBank/DDBJ whole genome shotgun (WGS) entry which is preliminary data.</text>
</comment>